<keyword evidence="1" id="KW-0812">Transmembrane</keyword>
<keyword evidence="1" id="KW-1133">Transmembrane helix</keyword>
<feature type="transmembrane region" description="Helical" evidence="1">
    <location>
        <begin position="358"/>
        <end position="383"/>
    </location>
</feature>
<keyword evidence="1" id="KW-0472">Membrane</keyword>
<feature type="transmembrane region" description="Helical" evidence="1">
    <location>
        <begin position="389"/>
        <end position="412"/>
    </location>
</feature>
<dbReference type="HOGENOM" id="CLU_051663_0_0_9"/>
<evidence type="ECO:0000313" key="2">
    <source>
        <dbReference type="EMBL" id="AAT59551.1"/>
    </source>
</evidence>
<feature type="transmembrane region" description="Helical" evidence="1">
    <location>
        <begin position="18"/>
        <end position="40"/>
    </location>
</feature>
<protein>
    <recommendedName>
        <fullName evidence="4">Permease</fullName>
    </recommendedName>
</protein>
<accession>Q6HKJ4</accession>
<proteinExistence type="predicted"/>
<gene>
    <name evidence="2" type="ordered locus">BT9727_1600</name>
</gene>
<sequence>MRKILIEVRESLLKKKGFFILILAQTCLLFSLLSALYLYFFDVDTKTKSFYAQFKGKSIYQLSDQLFNEKEKYFFSNVAELKKLKNFYHTLLNSKEFLYLNTTLQHVGVRNFKGDPTFLVGYEEGTVRDPYEKAKGSGTFARVKSIQLNQNVFSTFNVKVQNGVPFEKNDFLFEKGKKVPILLGAEYQSFYNIGDTIYVDYLNRVLEGKVVGILQKNTLFPARENTEFYADRYIILPEFIMKEDPIEKEDISFEQKHYLHVVNGQIFTDKDMISVRKSIHMISQKTNFHDFTIIGANTIGISLMFAMMKQNTQLLLLFTTVLFAFCIFSISLSLIMKWDTNIKKYAIHLISGATISQIFWYTFAEVLFIIGISLTFVFLFIQFVGKMPIHYYSILSGVALTIIVLGMLPFYLKLKQANIAKMLKKKE</sequence>
<dbReference type="Proteomes" id="UP000001301">
    <property type="component" value="Chromosome"/>
</dbReference>
<name>Q6HKJ4_BACHK</name>
<evidence type="ECO:0008006" key="4">
    <source>
        <dbReference type="Google" id="ProtNLM"/>
    </source>
</evidence>
<dbReference type="KEGG" id="btk:BT9727_1600"/>
<evidence type="ECO:0000313" key="3">
    <source>
        <dbReference type="Proteomes" id="UP000001301"/>
    </source>
</evidence>
<reference evidence="2 3" key="1">
    <citation type="journal article" date="2006" name="J. Bacteriol.">
        <title>Pathogenomic sequence analysis of Bacillus cereus and Bacillus thuringiensis isolates closely related to Bacillus anthracis.</title>
        <authorList>
            <person name="Han C.S."/>
            <person name="Xie G."/>
            <person name="Challacombe J.F."/>
            <person name="Altherr M.R."/>
            <person name="Bhotika S.S."/>
            <person name="Brown N."/>
            <person name="Bruce D."/>
            <person name="Campbell C.S."/>
            <person name="Campbell M.L."/>
            <person name="Chen J."/>
            <person name="Chertkov O."/>
            <person name="Cleland C."/>
            <person name="Dimitrijevic M."/>
            <person name="Doggett N.A."/>
            <person name="Fawcett J.J."/>
            <person name="Glavina T."/>
            <person name="Goodwin L.A."/>
            <person name="Green L.D."/>
            <person name="Hill K.K."/>
            <person name="Hitchcock P."/>
            <person name="Jackson P.J."/>
            <person name="Keim P."/>
            <person name="Kewalramani A.R."/>
            <person name="Longmire J."/>
            <person name="Lucas S."/>
            <person name="Malfatti S."/>
            <person name="McMurry K."/>
            <person name="Meincke L.J."/>
            <person name="Misra M."/>
            <person name="Moseman B.L."/>
            <person name="Mundt M."/>
            <person name="Munk A.C."/>
            <person name="Okinaka R.T."/>
            <person name="Parson-Quintana B."/>
            <person name="Reilly L.P."/>
            <person name="Richardson P."/>
            <person name="Robinson D.L."/>
            <person name="Rubin E."/>
            <person name="Saunders E."/>
            <person name="Tapia R."/>
            <person name="Tesmer J.G."/>
            <person name="Thayer N."/>
            <person name="Thompson L.S."/>
            <person name="Tice H."/>
            <person name="Ticknor L.O."/>
            <person name="Wills P.L."/>
            <person name="Brettin T.S."/>
            <person name="Gilna P."/>
        </authorList>
    </citation>
    <scope>NUCLEOTIDE SEQUENCE [LARGE SCALE GENOMIC DNA]</scope>
    <source>
        <strain evidence="2 3">97-27</strain>
    </source>
</reference>
<organism evidence="2 3">
    <name type="scientific">Bacillus thuringiensis subsp. konkukian (strain 97-27)</name>
    <dbReference type="NCBI Taxonomy" id="281309"/>
    <lineage>
        <taxon>Bacteria</taxon>
        <taxon>Bacillati</taxon>
        <taxon>Bacillota</taxon>
        <taxon>Bacilli</taxon>
        <taxon>Bacillales</taxon>
        <taxon>Bacillaceae</taxon>
        <taxon>Bacillus</taxon>
        <taxon>Bacillus cereus group</taxon>
    </lineage>
</organism>
<feature type="transmembrane region" description="Helical" evidence="1">
    <location>
        <begin position="314"/>
        <end position="338"/>
    </location>
</feature>
<dbReference type="AlphaFoldDB" id="Q6HKJ4"/>
<dbReference type="EMBL" id="AE017355">
    <property type="protein sequence ID" value="AAT59551.1"/>
    <property type="molecule type" value="Genomic_DNA"/>
</dbReference>
<evidence type="ECO:0000256" key="1">
    <source>
        <dbReference type="SAM" id="Phobius"/>
    </source>
</evidence>
<dbReference type="RefSeq" id="WP_001226570.1">
    <property type="nucleotide sequence ID" value="NC_005957.1"/>
</dbReference>
<dbReference type="PATRIC" id="fig|281309.8.peg.1685"/>